<dbReference type="OrthoDB" id="347244at2759"/>
<keyword evidence="1" id="KW-0175">Coiled coil</keyword>
<evidence type="ECO:0000256" key="2">
    <source>
        <dbReference type="SAM" id="MobiDB-lite"/>
    </source>
</evidence>
<feature type="compositionally biased region" description="Polar residues" evidence="2">
    <location>
        <begin position="91"/>
        <end position="100"/>
    </location>
</feature>
<keyword evidence="5" id="KW-1185">Reference proteome</keyword>
<keyword evidence="3" id="KW-0472">Membrane</keyword>
<feature type="transmembrane region" description="Helical" evidence="3">
    <location>
        <begin position="913"/>
        <end position="932"/>
    </location>
</feature>
<dbReference type="AlphaFoldDB" id="A0A2G8L0I8"/>
<sequence length="997" mass="114026">MDDISEYGAVTWKRTAQDRVNWKMSARWKQKQDLEKKKKAEEELPKEDGPPPYQENEEMDASTSNKTNLEQQLENTQEEVDIKNKEIRVNDVQQQQQPTDVLNEERSEDEAGNPDNAPEDALEDVVNVQTTDQSPVHDTLYNAREDVVNVQTTDNSPVHDPLSNSEVPHHIEEAAEQLNIMKGDLKMNTSSEGTHTEAELASVQEQLTDQTSLLDYNYEPPKSEELPNLVNLLDTLDGGESDLETETEPPHLFLRPEQEPNYREISHLETTLKDELIDPYVDRFDDSIQDEVLMIGNISLEEVQEEERRLRDEHIAYQQQETLMARQRQEAILLKEEKAKDHVVKVMKEKRRDLARREELNLQRERLLQNQLHHSFKKSENQLKRALSLRKGEIKTMYGDLMMADGEYGGSKGRRWKVDWNKAPQPIQIKLKCLRGVKDKLPSGRYVLMLSLYDRLGGHVLRWSSLRGQEWGGATLPLNHDGNFFNVEMSIEQSVFTVLPAKSQIRPGMVLLFELFLLRGTLLPVDKVVSWGVFPICDGQFDVLQGRYKTPMLRGEFDPRIEKHEVTEKLMASDLDHWMSNMYFEIIKLPRFIAGQKEYEVELQFSSQLMSFPDRVKGAEEAVDGEQPIPGSSLSVDSAGKIKSSSGSLQGSMQSVKEKETSVGEASVDSPTTSSESIQKKGIDLSTSEEMLTKADLNEQFPGSTQDSKSDGVRFRGGTQPPTVIGSRKMMKKSEKASLDDSGEESEDELIMKRDDGFQAVRGEPGLYYKQHTNPAATEYIRRLYTMLPKTALLNQRKKRKKLTHLEDLDTHSFAVQAPFSTKGHLERKGHEKIQYVSRQILSEMGLSQWRSREFWTLVLLLCLVFFIRMYLHYIGQWAFLNIINIPVSRFDFHPYTVSLNYQSSLLHTREEVAVVLLGPATNILILSILVLMCWLTQKTIGNFPDLFCKFIMVYAILTFLDPILIAVVDAPLGVRSILKRKNKSPHNGIFHTSFAL</sequence>
<evidence type="ECO:0000256" key="3">
    <source>
        <dbReference type="SAM" id="Phobius"/>
    </source>
</evidence>
<evidence type="ECO:0000256" key="1">
    <source>
        <dbReference type="SAM" id="Coils"/>
    </source>
</evidence>
<proteinExistence type="predicted"/>
<comment type="caution">
    <text evidence="4">The sequence shown here is derived from an EMBL/GenBank/DDBJ whole genome shotgun (WGS) entry which is preliminary data.</text>
</comment>
<dbReference type="PANTHER" id="PTHR33862:SF3">
    <property type="entry name" value="OROFACIAL CLEFT 1 CANDIDATE GENE 1 PROTEIN"/>
    <property type="match status" value="1"/>
</dbReference>
<dbReference type="InterPro" id="IPR031390">
    <property type="entry name" value="OFCC1"/>
</dbReference>
<protein>
    <submittedName>
        <fullName evidence="4">Uncharacterized protein</fullName>
    </submittedName>
</protein>
<feature type="coiled-coil region" evidence="1">
    <location>
        <begin position="300"/>
        <end position="370"/>
    </location>
</feature>
<evidence type="ECO:0000313" key="4">
    <source>
        <dbReference type="EMBL" id="PIK53786.1"/>
    </source>
</evidence>
<organism evidence="4 5">
    <name type="scientific">Stichopus japonicus</name>
    <name type="common">Sea cucumber</name>
    <dbReference type="NCBI Taxonomy" id="307972"/>
    <lineage>
        <taxon>Eukaryota</taxon>
        <taxon>Metazoa</taxon>
        <taxon>Echinodermata</taxon>
        <taxon>Eleutherozoa</taxon>
        <taxon>Echinozoa</taxon>
        <taxon>Holothuroidea</taxon>
        <taxon>Aspidochirotacea</taxon>
        <taxon>Aspidochirotida</taxon>
        <taxon>Stichopodidae</taxon>
        <taxon>Apostichopus</taxon>
    </lineage>
</organism>
<dbReference type="Proteomes" id="UP000230750">
    <property type="component" value="Unassembled WGS sequence"/>
</dbReference>
<feature type="compositionally biased region" description="Acidic residues" evidence="2">
    <location>
        <begin position="106"/>
        <end position="120"/>
    </location>
</feature>
<feature type="region of interest" description="Disordered" evidence="2">
    <location>
        <begin position="700"/>
        <end position="749"/>
    </location>
</feature>
<accession>A0A2G8L0I8</accession>
<feature type="transmembrane region" description="Helical" evidence="3">
    <location>
        <begin position="952"/>
        <end position="975"/>
    </location>
</feature>
<keyword evidence="3" id="KW-1133">Transmembrane helix</keyword>
<keyword evidence="3" id="KW-0812">Transmembrane</keyword>
<feature type="region of interest" description="Disordered" evidence="2">
    <location>
        <begin position="619"/>
        <end position="686"/>
    </location>
</feature>
<feature type="compositionally biased region" description="Basic and acidic residues" evidence="2">
    <location>
        <begin position="80"/>
        <end position="89"/>
    </location>
</feature>
<feature type="region of interest" description="Disordered" evidence="2">
    <location>
        <begin position="15"/>
        <end position="120"/>
    </location>
</feature>
<dbReference type="EMBL" id="MRZV01000273">
    <property type="protein sequence ID" value="PIK53786.1"/>
    <property type="molecule type" value="Genomic_DNA"/>
</dbReference>
<feature type="transmembrane region" description="Helical" evidence="3">
    <location>
        <begin position="855"/>
        <end position="872"/>
    </location>
</feature>
<gene>
    <name evidence="4" type="ORF">BSL78_09280</name>
</gene>
<dbReference type="PANTHER" id="PTHR33862">
    <property type="entry name" value="OROFACIAL CLEFT 1 CANDIDATE GENE 1 PROTEIN"/>
    <property type="match status" value="1"/>
</dbReference>
<evidence type="ECO:0000313" key="5">
    <source>
        <dbReference type="Proteomes" id="UP000230750"/>
    </source>
</evidence>
<name>A0A2G8L0I8_STIJA</name>
<feature type="compositionally biased region" description="Basic and acidic residues" evidence="2">
    <location>
        <begin position="30"/>
        <end position="49"/>
    </location>
</feature>
<reference evidence="4 5" key="1">
    <citation type="journal article" date="2017" name="PLoS Biol.">
        <title>The sea cucumber genome provides insights into morphological evolution and visceral regeneration.</title>
        <authorList>
            <person name="Zhang X."/>
            <person name="Sun L."/>
            <person name="Yuan J."/>
            <person name="Sun Y."/>
            <person name="Gao Y."/>
            <person name="Zhang L."/>
            <person name="Li S."/>
            <person name="Dai H."/>
            <person name="Hamel J.F."/>
            <person name="Liu C."/>
            <person name="Yu Y."/>
            <person name="Liu S."/>
            <person name="Lin W."/>
            <person name="Guo K."/>
            <person name="Jin S."/>
            <person name="Xu P."/>
            <person name="Storey K.B."/>
            <person name="Huan P."/>
            <person name="Zhang T."/>
            <person name="Zhou Y."/>
            <person name="Zhang J."/>
            <person name="Lin C."/>
            <person name="Li X."/>
            <person name="Xing L."/>
            <person name="Huo D."/>
            <person name="Sun M."/>
            <person name="Wang L."/>
            <person name="Mercier A."/>
            <person name="Li F."/>
            <person name="Yang H."/>
            <person name="Xiang J."/>
        </authorList>
    </citation>
    <scope>NUCLEOTIDE SEQUENCE [LARGE SCALE GENOMIC DNA]</scope>
    <source>
        <strain evidence="4">Shaxun</strain>
        <tissue evidence="4">Muscle</tissue>
    </source>
</reference>
<feature type="compositionally biased region" description="Low complexity" evidence="2">
    <location>
        <begin position="644"/>
        <end position="655"/>
    </location>
</feature>